<evidence type="ECO:0000256" key="6">
    <source>
        <dbReference type="SAM" id="MobiDB-lite"/>
    </source>
</evidence>
<evidence type="ECO:0000256" key="2">
    <source>
        <dbReference type="ARBA" id="ARBA00005264"/>
    </source>
</evidence>
<evidence type="ECO:0000313" key="11">
    <source>
        <dbReference type="Proteomes" id="UP000762676"/>
    </source>
</evidence>
<dbReference type="GO" id="GO:0030686">
    <property type="term" value="C:90S preribosome"/>
    <property type="evidence" value="ECO:0007669"/>
    <property type="project" value="TreeGrafter"/>
</dbReference>
<dbReference type="Pfam" id="PF23097">
    <property type="entry name" value="NOL10_2nd"/>
    <property type="match status" value="1"/>
</dbReference>
<dbReference type="GO" id="GO:0032040">
    <property type="term" value="C:small-subunit processome"/>
    <property type="evidence" value="ECO:0007669"/>
    <property type="project" value="TreeGrafter"/>
</dbReference>
<dbReference type="GO" id="GO:0000462">
    <property type="term" value="P:maturation of SSU-rRNA from tricistronic rRNA transcript (SSU-rRNA, 5.8S rRNA, LSU-rRNA)"/>
    <property type="evidence" value="ECO:0007669"/>
    <property type="project" value="TreeGrafter"/>
</dbReference>
<dbReference type="EMBL" id="BMAT01012134">
    <property type="protein sequence ID" value="GFR86825.1"/>
    <property type="molecule type" value="Genomic_DNA"/>
</dbReference>
<evidence type="ECO:0000259" key="9">
    <source>
        <dbReference type="Pfam" id="PF23098"/>
    </source>
</evidence>
<feature type="region of interest" description="Disordered" evidence="6">
    <location>
        <begin position="544"/>
        <end position="573"/>
    </location>
</feature>
<protein>
    <submittedName>
        <fullName evidence="10">Nucleolar protein 10-like</fullName>
    </submittedName>
</protein>
<sequence length="758" mass="87375">MQVSNANNVKIYNLSAGKSLPEWLTDRQRRKLQNKDNDVRRRLELIQDFEMPSVSNCVKVSPDEQFICATGTYKPRFRCYDVHELCLKFERGLDANVVNFEYLSEDYSKVCFLQDDRYVEFHTQFGRLMRMRIPKYGRDLSYYPPSCDMYFVGVSSEIYRINLEKGRFMKPLQTQATEMNCCEFNPVNYLFGCGSKLGHLECWDPRARLCCGLLDIATSNFVHDYDISVVPEITAMKFRNDGLTVALGTSTGHVLLYDLRAMKPFLVKDHNYELPIHSIEFQDTQDLVLSMDTKILKMWNRNTGSPLTAIEPGVNLNQLCMVPNTGLIFLANEAPKILTYFIPSLGPAPRWCSSLDGMTEELEEKEESSVYDDYKFVTRTELESLGLGHLIGTNLLRSVMHGFFLDIRLYHKNKAVNSLLKDDRFSAMFTNPDFEIDPESEEFRLINPVMSKLDKARQKREEKHALAKQFKQVQAEEVEEPEGRPSDEGSGSSSDDEHTWKDEVRKEHKKLTQERKQRELAEAREERRQARLFQIKDGEEFGVKTDKEKKRESKRSLADRLQTVESSGINQSVGSIGNREMTFSLKKEKKVNTATEQRNLHQSERRKLKSHSGEFGLCYATGTVADTERRIQVFENKCLRKLLCISYKDHVTNESVRELVVAHVGPQEPLLATLKRRKLACLDMSPDTTAFPIQFSRAQWKASADEDDKRRLGVITSRNGPGWLCTNWSGQPQTEMHGDRKLILLPSDSPRRPHRSRD</sequence>
<dbReference type="Proteomes" id="UP000762676">
    <property type="component" value="Unassembled WGS sequence"/>
</dbReference>
<evidence type="ECO:0000256" key="1">
    <source>
        <dbReference type="ARBA" id="ARBA00004604"/>
    </source>
</evidence>
<organism evidence="10 11">
    <name type="scientific">Elysia marginata</name>
    <dbReference type="NCBI Taxonomy" id="1093978"/>
    <lineage>
        <taxon>Eukaryota</taxon>
        <taxon>Metazoa</taxon>
        <taxon>Spiralia</taxon>
        <taxon>Lophotrochozoa</taxon>
        <taxon>Mollusca</taxon>
        <taxon>Gastropoda</taxon>
        <taxon>Heterobranchia</taxon>
        <taxon>Euthyneura</taxon>
        <taxon>Panpulmonata</taxon>
        <taxon>Sacoglossa</taxon>
        <taxon>Placobranchoidea</taxon>
        <taxon>Plakobranchidae</taxon>
        <taxon>Elysia</taxon>
    </lineage>
</organism>
<dbReference type="InterPro" id="IPR036322">
    <property type="entry name" value="WD40_repeat_dom_sf"/>
</dbReference>
<evidence type="ECO:0000256" key="5">
    <source>
        <dbReference type="ARBA" id="ARBA00023242"/>
    </source>
</evidence>
<dbReference type="Gene3D" id="2.130.10.10">
    <property type="entry name" value="YVTN repeat-like/Quinoprotein amine dehydrogenase"/>
    <property type="match status" value="1"/>
</dbReference>
<evidence type="ECO:0000259" key="8">
    <source>
        <dbReference type="Pfam" id="PF23097"/>
    </source>
</evidence>
<accession>A0AAV4GR53</accession>
<dbReference type="PANTHER" id="PTHR14927">
    <property type="entry name" value="NUCLEOLAR PROTEIN 10"/>
    <property type="match status" value="1"/>
</dbReference>
<comment type="caution">
    <text evidence="10">The sequence shown here is derived from an EMBL/GenBank/DDBJ whole genome shotgun (WGS) entry which is preliminary data.</text>
</comment>
<evidence type="ECO:0000313" key="10">
    <source>
        <dbReference type="EMBL" id="GFR86825.1"/>
    </source>
</evidence>
<feature type="region of interest" description="Disordered" evidence="6">
    <location>
        <begin position="469"/>
        <end position="523"/>
    </location>
</feature>
<dbReference type="InterPro" id="IPR056550">
    <property type="entry name" value="NOL10_2nd"/>
</dbReference>
<evidence type="ECO:0000256" key="4">
    <source>
        <dbReference type="ARBA" id="ARBA00022737"/>
    </source>
</evidence>
<dbReference type="InterPro" id="IPR012580">
    <property type="entry name" value="NUC153"/>
</dbReference>
<keyword evidence="4" id="KW-0677">Repeat</keyword>
<keyword evidence="5" id="KW-0539">Nucleus</keyword>
<feature type="compositionally biased region" description="Basic and acidic residues" evidence="6">
    <location>
        <begin position="495"/>
        <end position="523"/>
    </location>
</feature>
<proteinExistence type="inferred from homology"/>
<feature type="domain" description="Nucleolar protein 10-like N-terminal" evidence="9">
    <location>
        <begin position="1"/>
        <end position="367"/>
    </location>
</feature>
<evidence type="ECO:0000259" key="7">
    <source>
        <dbReference type="Pfam" id="PF08159"/>
    </source>
</evidence>
<comment type="subcellular location">
    <subcellularLocation>
        <location evidence="1">Nucleus</location>
        <location evidence="1">Nucleolus</location>
    </subcellularLocation>
</comment>
<dbReference type="AlphaFoldDB" id="A0AAV4GR53"/>
<keyword evidence="3" id="KW-0853">WD repeat</keyword>
<dbReference type="Pfam" id="PF08159">
    <property type="entry name" value="NUC153"/>
    <property type="match status" value="1"/>
</dbReference>
<dbReference type="InterPro" id="IPR056551">
    <property type="entry name" value="Beta-prop_NOL10_N"/>
</dbReference>
<comment type="similarity">
    <text evidence="2">Belongs to the WD repeat NOL10/ENP2 family.</text>
</comment>
<gene>
    <name evidence="10" type="ORF">ElyMa_006062700</name>
</gene>
<name>A0AAV4GR53_9GAST</name>
<dbReference type="SUPFAM" id="SSF50978">
    <property type="entry name" value="WD40 repeat-like"/>
    <property type="match status" value="1"/>
</dbReference>
<feature type="compositionally biased region" description="Polar residues" evidence="6">
    <location>
        <begin position="563"/>
        <end position="573"/>
    </location>
</feature>
<keyword evidence="11" id="KW-1185">Reference proteome</keyword>
<evidence type="ECO:0000256" key="3">
    <source>
        <dbReference type="ARBA" id="ARBA00022574"/>
    </source>
</evidence>
<feature type="compositionally biased region" description="Basic and acidic residues" evidence="6">
    <location>
        <begin position="544"/>
        <end position="558"/>
    </location>
</feature>
<feature type="domain" description="Nucleolar protein 10-like second" evidence="8">
    <location>
        <begin position="370"/>
        <end position="417"/>
    </location>
</feature>
<dbReference type="InterPro" id="IPR015943">
    <property type="entry name" value="WD40/YVTN_repeat-like_dom_sf"/>
</dbReference>
<dbReference type="PANTHER" id="PTHR14927:SF0">
    <property type="entry name" value="NUCLEOLAR PROTEIN 10"/>
    <property type="match status" value="1"/>
</dbReference>
<dbReference type="InterPro" id="IPR040382">
    <property type="entry name" value="NOL10/Enp2"/>
</dbReference>
<dbReference type="Pfam" id="PF23098">
    <property type="entry name" value="Beta-prop_NOL10_N"/>
    <property type="match status" value="1"/>
</dbReference>
<reference evidence="10 11" key="1">
    <citation type="journal article" date="2021" name="Elife">
        <title>Chloroplast acquisition without the gene transfer in kleptoplastic sea slugs, Plakobranchus ocellatus.</title>
        <authorList>
            <person name="Maeda T."/>
            <person name="Takahashi S."/>
            <person name="Yoshida T."/>
            <person name="Shimamura S."/>
            <person name="Takaki Y."/>
            <person name="Nagai Y."/>
            <person name="Toyoda A."/>
            <person name="Suzuki Y."/>
            <person name="Arimoto A."/>
            <person name="Ishii H."/>
            <person name="Satoh N."/>
            <person name="Nishiyama T."/>
            <person name="Hasebe M."/>
            <person name="Maruyama T."/>
            <person name="Minagawa J."/>
            <person name="Obokata J."/>
            <person name="Shigenobu S."/>
        </authorList>
    </citation>
    <scope>NUCLEOTIDE SEQUENCE [LARGE SCALE GENOMIC DNA]</scope>
</reference>
<feature type="domain" description="NUC153" evidence="7">
    <location>
        <begin position="422"/>
        <end position="449"/>
    </location>
</feature>